<dbReference type="AlphaFoldDB" id="A0A9W7XR50"/>
<dbReference type="Proteomes" id="UP001145021">
    <property type="component" value="Unassembled WGS sequence"/>
</dbReference>
<sequence>MVELFGGAIHMDVPSSLVDVSQFREIPDHQEVYASKTSDQNLIVEILEPVKQKNHEALIYHFEQVAETNESAESQIVSIEPIDINQSFGVDQAFVLVGSQTVAKFKEQRDADNLICVFMALLRVSRFKADILVTMNLPVRISEKSSSFESVRETGGIPQVDIEKDKSEFVAVVESLVIKDTGLFG</sequence>
<dbReference type="GO" id="GO:0005634">
    <property type="term" value="C:nucleus"/>
    <property type="evidence" value="ECO:0007669"/>
    <property type="project" value="TreeGrafter"/>
</dbReference>
<dbReference type="SUPFAM" id="SSF55724">
    <property type="entry name" value="Mog1p/PsbP-like"/>
    <property type="match status" value="1"/>
</dbReference>
<dbReference type="PANTHER" id="PTHR15837">
    <property type="entry name" value="RAN GUANINE NUCLEOTIDE RELEASE FACTOR"/>
    <property type="match status" value="1"/>
</dbReference>
<dbReference type="InterPro" id="IPR016123">
    <property type="entry name" value="Mog1/PsbP_a/b/a-sand"/>
</dbReference>
<organism evidence="4 5">
    <name type="scientific">Coemansia asiatica</name>
    <dbReference type="NCBI Taxonomy" id="1052880"/>
    <lineage>
        <taxon>Eukaryota</taxon>
        <taxon>Fungi</taxon>
        <taxon>Fungi incertae sedis</taxon>
        <taxon>Zoopagomycota</taxon>
        <taxon>Kickxellomycotina</taxon>
        <taxon>Kickxellomycetes</taxon>
        <taxon>Kickxellales</taxon>
        <taxon>Kickxellaceae</taxon>
        <taxon>Coemansia</taxon>
    </lineage>
</organism>
<evidence type="ECO:0000256" key="2">
    <source>
        <dbReference type="ARBA" id="ARBA00022448"/>
    </source>
</evidence>
<dbReference type="GO" id="GO:0005085">
    <property type="term" value="F:guanyl-nucleotide exchange factor activity"/>
    <property type="evidence" value="ECO:0007669"/>
    <property type="project" value="TreeGrafter"/>
</dbReference>
<reference evidence="4" key="1">
    <citation type="submission" date="2022-07" db="EMBL/GenBank/DDBJ databases">
        <title>Phylogenomic reconstructions and comparative analyses of Kickxellomycotina fungi.</title>
        <authorList>
            <person name="Reynolds N.K."/>
            <person name="Stajich J.E."/>
            <person name="Barry K."/>
            <person name="Grigoriev I.V."/>
            <person name="Crous P."/>
            <person name="Smith M.E."/>
        </authorList>
    </citation>
    <scope>NUCLEOTIDE SEQUENCE</scope>
    <source>
        <strain evidence="4">NBRC 105413</strain>
    </source>
</reference>
<keyword evidence="2" id="KW-0813">Transport</keyword>
<protein>
    <recommendedName>
        <fullName evidence="6">Ran guanine nucleotide release factor</fullName>
    </recommendedName>
</protein>
<name>A0A9W7XR50_9FUNG</name>
<gene>
    <name evidence="4" type="ORF">LPJ64_000641</name>
</gene>
<dbReference type="GO" id="GO:0006606">
    <property type="term" value="P:protein import into nucleus"/>
    <property type="evidence" value="ECO:0007669"/>
    <property type="project" value="TreeGrafter"/>
</dbReference>
<evidence type="ECO:0008006" key="6">
    <source>
        <dbReference type="Google" id="ProtNLM"/>
    </source>
</evidence>
<keyword evidence="5" id="KW-1185">Reference proteome</keyword>
<dbReference type="PANTHER" id="PTHR15837:SF0">
    <property type="entry name" value="RAN GUANINE NUCLEOTIDE RELEASE FACTOR"/>
    <property type="match status" value="1"/>
</dbReference>
<comment type="similarity">
    <text evidence="1">Belongs to the MOG1 family.</text>
</comment>
<evidence type="ECO:0000256" key="3">
    <source>
        <dbReference type="ARBA" id="ARBA00022927"/>
    </source>
</evidence>
<comment type="caution">
    <text evidence="4">The sequence shown here is derived from an EMBL/GenBank/DDBJ whole genome shotgun (WGS) entry which is preliminary data.</text>
</comment>
<dbReference type="GO" id="GO:0031267">
    <property type="term" value="F:small GTPase binding"/>
    <property type="evidence" value="ECO:0007669"/>
    <property type="project" value="TreeGrafter"/>
</dbReference>
<evidence type="ECO:0000256" key="1">
    <source>
        <dbReference type="ARBA" id="ARBA00010307"/>
    </source>
</evidence>
<keyword evidence="3" id="KW-0653">Protein transport</keyword>
<dbReference type="EMBL" id="JANBOH010000013">
    <property type="protein sequence ID" value="KAJ1648024.1"/>
    <property type="molecule type" value="Genomic_DNA"/>
</dbReference>
<evidence type="ECO:0000313" key="4">
    <source>
        <dbReference type="EMBL" id="KAJ1648024.1"/>
    </source>
</evidence>
<dbReference type="Pfam" id="PF04603">
    <property type="entry name" value="Mog1"/>
    <property type="match status" value="1"/>
</dbReference>
<dbReference type="Gene3D" id="3.40.1000.10">
    <property type="entry name" value="Mog1/PsbP, alpha/beta/alpha sandwich"/>
    <property type="match status" value="1"/>
</dbReference>
<proteinExistence type="inferred from homology"/>
<evidence type="ECO:0000313" key="5">
    <source>
        <dbReference type="Proteomes" id="UP001145021"/>
    </source>
</evidence>
<accession>A0A9W7XR50</accession>
<dbReference type="InterPro" id="IPR007681">
    <property type="entry name" value="Mog1"/>
</dbReference>